<dbReference type="GO" id="GO:0047355">
    <property type="term" value="F:CDP-glycerol glycerophosphotransferase activity"/>
    <property type="evidence" value="ECO:0007669"/>
    <property type="project" value="InterPro"/>
</dbReference>
<keyword evidence="7" id="KW-0812">Transmembrane</keyword>
<accession>A0A150LB61</accession>
<dbReference type="InterPro" id="IPR051612">
    <property type="entry name" value="Teichoic_Acid_Biosynth"/>
</dbReference>
<dbReference type="SUPFAM" id="SSF53756">
    <property type="entry name" value="UDP-Glycosyltransferase/glycogen phosphorylase"/>
    <property type="match status" value="1"/>
</dbReference>
<comment type="similarity">
    <text evidence="2">Belongs to the CDP-glycerol glycerophosphotransferase family.</text>
</comment>
<evidence type="ECO:0000256" key="7">
    <source>
        <dbReference type="SAM" id="Phobius"/>
    </source>
</evidence>
<dbReference type="EMBL" id="LQYN01000024">
    <property type="protein sequence ID" value="KYD09567.1"/>
    <property type="molecule type" value="Genomic_DNA"/>
</dbReference>
<comment type="caution">
    <text evidence="8">The sequence shown here is derived from an EMBL/GenBank/DDBJ whole genome shotgun (WGS) entry which is preliminary data.</text>
</comment>
<keyword evidence="7" id="KW-1133">Transmembrane helix</keyword>
<dbReference type="Pfam" id="PF04464">
    <property type="entry name" value="Glyphos_transf"/>
    <property type="match status" value="1"/>
</dbReference>
<evidence type="ECO:0000256" key="4">
    <source>
        <dbReference type="ARBA" id="ARBA00022679"/>
    </source>
</evidence>
<evidence type="ECO:0000256" key="1">
    <source>
        <dbReference type="ARBA" id="ARBA00004202"/>
    </source>
</evidence>
<protein>
    <recommendedName>
        <fullName evidence="10">CDP-glycerol--glycerophosphate glycerophosphotransferase</fullName>
    </recommendedName>
</protein>
<keyword evidence="5" id="KW-0777">Teichoic acid biosynthesis</keyword>
<dbReference type="Gene3D" id="3.40.50.11820">
    <property type="match status" value="1"/>
</dbReference>
<dbReference type="GO" id="GO:0019350">
    <property type="term" value="P:teichoic acid biosynthetic process"/>
    <property type="evidence" value="ECO:0007669"/>
    <property type="project" value="UniProtKB-KW"/>
</dbReference>
<evidence type="ECO:0008006" key="10">
    <source>
        <dbReference type="Google" id="ProtNLM"/>
    </source>
</evidence>
<keyword evidence="9" id="KW-1185">Reference proteome</keyword>
<dbReference type="GO" id="GO:0005886">
    <property type="term" value="C:plasma membrane"/>
    <property type="evidence" value="ECO:0007669"/>
    <property type="project" value="UniProtKB-SubCell"/>
</dbReference>
<dbReference type="RefSeq" id="WP_066228443.1">
    <property type="nucleotide sequence ID" value="NZ_JARMRW010000035.1"/>
</dbReference>
<dbReference type="Gene3D" id="3.40.50.12580">
    <property type="match status" value="1"/>
</dbReference>
<evidence type="ECO:0000313" key="8">
    <source>
        <dbReference type="EMBL" id="KYD09567.1"/>
    </source>
</evidence>
<evidence type="ECO:0000256" key="3">
    <source>
        <dbReference type="ARBA" id="ARBA00022475"/>
    </source>
</evidence>
<feature type="transmembrane region" description="Helical" evidence="7">
    <location>
        <begin position="6"/>
        <end position="24"/>
    </location>
</feature>
<keyword evidence="4" id="KW-0808">Transferase</keyword>
<evidence type="ECO:0000256" key="2">
    <source>
        <dbReference type="ARBA" id="ARBA00010488"/>
    </source>
</evidence>
<keyword evidence="3" id="KW-1003">Cell membrane</keyword>
<dbReference type="AlphaFoldDB" id="A0A150LB61"/>
<keyword evidence="6 7" id="KW-0472">Membrane</keyword>
<dbReference type="InterPro" id="IPR007554">
    <property type="entry name" value="Glycerophosphate_synth"/>
</dbReference>
<organism evidence="8 9">
    <name type="scientific">Heyndrickxia sporothermodurans</name>
    <dbReference type="NCBI Taxonomy" id="46224"/>
    <lineage>
        <taxon>Bacteria</taxon>
        <taxon>Bacillati</taxon>
        <taxon>Bacillota</taxon>
        <taxon>Bacilli</taxon>
        <taxon>Bacillales</taxon>
        <taxon>Bacillaceae</taxon>
        <taxon>Heyndrickxia</taxon>
    </lineage>
</organism>
<evidence type="ECO:0000313" key="9">
    <source>
        <dbReference type="Proteomes" id="UP000075666"/>
    </source>
</evidence>
<dbReference type="InterPro" id="IPR043148">
    <property type="entry name" value="TagF_C"/>
</dbReference>
<dbReference type="PATRIC" id="fig|46224.3.peg.1642"/>
<sequence length="395" mass="46981">MAKEFLISLYLLFFKILFNIFKLFPLKKKVTFVVSFKDNGLFVYNEMKKQQIPYNVVFLCEQSCYKEIEQNVNTDVILLNLKNIIPCIYHLATSKQIIIDNYFAFLSSVNFKKNVQCIQLWHAAGAIKTFGLKDKSVSSRPKRALKRFNRVYNQFKKIIVGSDEMAYIFKEAFNVSESNILYTGIPRTDLFFDKKNQYNIRNELIFNNPILKNKKVIFYAPTFRDGELNRFKLHLDIDKLYSAFSKEYVVLIKLHPAIKNNLTLDKKYNGFLFDYSTYDNVNKLLFITDYLITDYSSIPYEFSLLERPMIFFPYDLETYQQQRGFWGPYEDIVPGPIAMNTEEIINIIRSNDFDFERIRTFSLNWNKYSRGNSSENLVRYLFQEEEHAVQKEKFY</sequence>
<dbReference type="PANTHER" id="PTHR37316">
    <property type="entry name" value="TEICHOIC ACID GLYCEROL-PHOSPHATE PRIMASE"/>
    <property type="match status" value="1"/>
</dbReference>
<evidence type="ECO:0000256" key="6">
    <source>
        <dbReference type="ARBA" id="ARBA00023136"/>
    </source>
</evidence>
<dbReference type="STRING" id="46224.B4102_1965"/>
<reference evidence="8 9" key="1">
    <citation type="submission" date="2016-01" db="EMBL/GenBank/DDBJ databases">
        <title>Genome Sequences of Twelve Sporeforming Bacillus Species Isolated from Foods.</title>
        <authorList>
            <person name="Berendsen E.M."/>
            <person name="Wells-Bennik M.H."/>
            <person name="Krawcyk A.O."/>
            <person name="De Jong A."/>
            <person name="Holsappel S."/>
            <person name="Eijlander R.T."/>
            <person name="Kuipers O.P."/>
        </authorList>
    </citation>
    <scope>NUCLEOTIDE SEQUENCE [LARGE SCALE GENOMIC DNA]</scope>
    <source>
        <strain evidence="8 9">B4102</strain>
    </source>
</reference>
<dbReference type="PANTHER" id="PTHR37316:SF1">
    <property type="entry name" value="TEICHOIC ACID GLYCEROL-PHOSPHATE PRIMASE"/>
    <property type="match status" value="1"/>
</dbReference>
<proteinExistence type="inferred from homology"/>
<name>A0A150LB61_9BACI</name>
<comment type="subcellular location">
    <subcellularLocation>
        <location evidence="1">Cell membrane</location>
        <topology evidence="1">Peripheral membrane protein</topology>
    </subcellularLocation>
</comment>
<gene>
    <name evidence="8" type="ORF">B4102_1965</name>
</gene>
<dbReference type="OrthoDB" id="9811865at2"/>
<dbReference type="Proteomes" id="UP000075666">
    <property type="component" value="Unassembled WGS sequence"/>
</dbReference>
<dbReference type="InterPro" id="IPR043149">
    <property type="entry name" value="TagF_N"/>
</dbReference>
<evidence type="ECO:0000256" key="5">
    <source>
        <dbReference type="ARBA" id="ARBA00022944"/>
    </source>
</evidence>